<dbReference type="InterPro" id="IPR050261">
    <property type="entry name" value="FrsA_esterase"/>
</dbReference>
<feature type="signal peptide" evidence="1">
    <location>
        <begin position="1"/>
        <end position="19"/>
    </location>
</feature>
<dbReference type="Proteomes" id="UP001324427">
    <property type="component" value="Unassembled WGS sequence"/>
</dbReference>
<dbReference type="InterPro" id="IPR001375">
    <property type="entry name" value="Peptidase_S9_cat"/>
</dbReference>
<dbReference type="Pfam" id="PF00326">
    <property type="entry name" value="Peptidase_S9"/>
    <property type="match status" value="1"/>
</dbReference>
<dbReference type="PANTHER" id="PTHR22946">
    <property type="entry name" value="DIENELACTONE HYDROLASE DOMAIN-CONTAINING PROTEIN-RELATED"/>
    <property type="match status" value="1"/>
</dbReference>
<dbReference type="PANTHER" id="PTHR22946:SF12">
    <property type="entry name" value="CONIDIAL PIGMENT BIOSYNTHESIS PROTEIN AYG1 (AFU_ORTHOLOGUE AFUA_2G17550)"/>
    <property type="match status" value="1"/>
</dbReference>
<evidence type="ECO:0000313" key="3">
    <source>
        <dbReference type="EMBL" id="KAK4545761.1"/>
    </source>
</evidence>
<sequence>MVLVESLVLCSSISGLTLAATETTSWPPYAPTDAAIFQLSSDSQFAFYLEETIGLANWGGANTAEVLRIATQIIPHDFESVYEAYYYMAEEVYAIAESIDPQRDPVSAREAYYHASTYYRGADFFLHGNQSDPRLISLWTQQLTAFNKANALLDIPGERFTVKAHSETVGDYEAIGIFYAAYPDKRRGPTPTILVGRGYDSSQEEGYHSQCRQILSRGINCVTYEGPGQPTVRRQQNIGFVADWWSAATPVVDYLTTRPDVDMSKLALAGMSFGGILAPVAASHDHRFSAVIAIEGFYSAQQAFEEQFPVEIVQLFNTSNVTAFDTAMTGIVANSTYPSNFRWIVGYGLWAFDTLSPFDWFTRLGNITMSPRVVQNLPMPVFVGKGQDDVGTEQEPEIAYEMLVTGRPNGKALTYYHHFNTSLGAGEHCSLGAESQLWQAIMGWLSGVWDGWTYANI</sequence>
<protein>
    <recommendedName>
        <fullName evidence="2">Peptidase S9 prolyl oligopeptidase catalytic domain-containing protein</fullName>
    </recommendedName>
</protein>
<gene>
    <name evidence="3" type="ORF">LTR36_002715</name>
</gene>
<dbReference type="InterPro" id="IPR029058">
    <property type="entry name" value="AB_hydrolase_fold"/>
</dbReference>
<evidence type="ECO:0000313" key="4">
    <source>
        <dbReference type="Proteomes" id="UP001324427"/>
    </source>
</evidence>
<dbReference type="SUPFAM" id="SSF53474">
    <property type="entry name" value="alpha/beta-Hydrolases"/>
    <property type="match status" value="1"/>
</dbReference>
<proteinExistence type="predicted"/>
<name>A0AAV9JKJ1_9PEZI</name>
<evidence type="ECO:0000256" key="1">
    <source>
        <dbReference type="SAM" id="SignalP"/>
    </source>
</evidence>
<organism evidence="3 4">
    <name type="scientific">Oleoguttula mirabilis</name>
    <dbReference type="NCBI Taxonomy" id="1507867"/>
    <lineage>
        <taxon>Eukaryota</taxon>
        <taxon>Fungi</taxon>
        <taxon>Dikarya</taxon>
        <taxon>Ascomycota</taxon>
        <taxon>Pezizomycotina</taxon>
        <taxon>Dothideomycetes</taxon>
        <taxon>Dothideomycetidae</taxon>
        <taxon>Mycosphaerellales</taxon>
        <taxon>Teratosphaeriaceae</taxon>
        <taxon>Oleoguttula</taxon>
    </lineage>
</organism>
<reference evidence="3 4" key="1">
    <citation type="submission" date="2021-11" db="EMBL/GenBank/DDBJ databases">
        <title>Black yeast isolated from Biological Soil Crust.</title>
        <authorList>
            <person name="Kurbessoian T."/>
        </authorList>
    </citation>
    <scope>NUCLEOTIDE SEQUENCE [LARGE SCALE GENOMIC DNA]</scope>
    <source>
        <strain evidence="3 4">CCFEE 5522</strain>
    </source>
</reference>
<dbReference type="GO" id="GO:0006508">
    <property type="term" value="P:proteolysis"/>
    <property type="evidence" value="ECO:0007669"/>
    <property type="project" value="InterPro"/>
</dbReference>
<keyword evidence="1" id="KW-0732">Signal</keyword>
<comment type="caution">
    <text evidence="3">The sequence shown here is derived from an EMBL/GenBank/DDBJ whole genome shotgun (WGS) entry which is preliminary data.</text>
</comment>
<dbReference type="GO" id="GO:0008236">
    <property type="term" value="F:serine-type peptidase activity"/>
    <property type="evidence" value="ECO:0007669"/>
    <property type="project" value="InterPro"/>
</dbReference>
<keyword evidence="4" id="KW-1185">Reference proteome</keyword>
<dbReference type="Gene3D" id="3.40.50.1820">
    <property type="entry name" value="alpha/beta hydrolase"/>
    <property type="match status" value="1"/>
</dbReference>
<feature type="chain" id="PRO_5043653629" description="Peptidase S9 prolyl oligopeptidase catalytic domain-containing protein" evidence="1">
    <location>
        <begin position="20"/>
        <end position="457"/>
    </location>
</feature>
<evidence type="ECO:0000259" key="2">
    <source>
        <dbReference type="Pfam" id="PF00326"/>
    </source>
</evidence>
<dbReference type="AlphaFoldDB" id="A0AAV9JKJ1"/>
<dbReference type="Gene3D" id="1.20.1440.110">
    <property type="entry name" value="acylaminoacyl peptidase"/>
    <property type="match status" value="1"/>
</dbReference>
<feature type="domain" description="Peptidase S9 prolyl oligopeptidase catalytic" evidence="2">
    <location>
        <begin position="251"/>
        <end position="305"/>
    </location>
</feature>
<dbReference type="EMBL" id="JAVFHQ010000018">
    <property type="protein sequence ID" value="KAK4545761.1"/>
    <property type="molecule type" value="Genomic_DNA"/>
</dbReference>
<accession>A0AAV9JKJ1</accession>